<accession>A0A6J4I6P4</accession>
<feature type="compositionally biased region" description="Basic residues" evidence="1">
    <location>
        <begin position="138"/>
        <end position="152"/>
    </location>
</feature>
<feature type="non-terminal residue" evidence="2">
    <location>
        <position position="1"/>
    </location>
</feature>
<feature type="region of interest" description="Disordered" evidence="1">
    <location>
        <begin position="84"/>
        <end position="346"/>
    </location>
</feature>
<dbReference type="GO" id="GO:0003746">
    <property type="term" value="F:translation elongation factor activity"/>
    <property type="evidence" value="ECO:0007669"/>
    <property type="project" value="UniProtKB-KW"/>
</dbReference>
<dbReference type="EMBL" id="CADCTL010000115">
    <property type="protein sequence ID" value="CAA9241903.1"/>
    <property type="molecule type" value="Genomic_DNA"/>
</dbReference>
<feature type="compositionally biased region" description="Basic residues" evidence="1">
    <location>
        <begin position="170"/>
        <end position="199"/>
    </location>
</feature>
<evidence type="ECO:0000313" key="2">
    <source>
        <dbReference type="EMBL" id="CAA9241903.1"/>
    </source>
</evidence>
<proteinExistence type="predicted"/>
<gene>
    <name evidence="2" type="ORF">AVDCRST_MAG04-1666</name>
</gene>
<feature type="compositionally biased region" description="Basic and acidic residues" evidence="1">
    <location>
        <begin position="323"/>
        <end position="337"/>
    </location>
</feature>
<feature type="compositionally biased region" description="Basic residues" evidence="1">
    <location>
        <begin position="254"/>
        <end position="265"/>
    </location>
</feature>
<feature type="non-terminal residue" evidence="2">
    <location>
        <position position="346"/>
    </location>
</feature>
<evidence type="ECO:0000256" key="1">
    <source>
        <dbReference type="SAM" id="MobiDB-lite"/>
    </source>
</evidence>
<dbReference type="AlphaFoldDB" id="A0A6J4I6P4"/>
<feature type="compositionally biased region" description="Low complexity" evidence="1">
    <location>
        <begin position="229"/>
        <end position="253"/>
    </location>
</feature>
<feature type="compositionally biased region" description="Basic residues" evidence="1">
    <location>
        <begin position="273"/>
        <end position="282"/>
    </location>
</feature>
<feature type="region of interest" description="Disordered" evidence="1">
    <location>
        <begin position="21"/>
        <end position="67"/>
    </location>
</feature>
<reference evidence="2" key="1">
    <citation type="submission" date="2020-02" db="EMBL/GenBank/DDBJ databases">
        <authorList>
            <person name="Meier V. D."/>
        </authorList>
    </citation>
    <scope>NUCLEOTIDE SEQUENCE</scope>
    <source>
        <strain evidence="2">AVDCRST_MAG04</strain>
    </source>
</reference>
<feature type="compositionally biased region" description="Pro residues" evidence="1">
    <location>
        <begin position="53"/>
        <end position="65"/>
    </location>
</feature>
<sequence>VVPFPLAPRTLRGPVALLAAPRPARRGDPRLLRRPRLRGGRDPLLGAGARHGGPPPRFPQRVPAPPRRRRRARIVAPHVAGAGVEAPAGRGRRPGVRAGAGLAQRRGRPAPRAGVHHVGVVPAGPLLQRADGRDGGVRPRRLPARCRARGRRDRPSPAFPAPSGGGGLRRVLRRARHPRHGGRRGAAARRSAPRRRPAARGRGLGRPVLPPAPGTGRTAHRPRPRDLPHPLAGAASGARAARPGRPACRAALRAVRRRRGTRQRLRRADGPRRAARALRARRGGAPPPLRRGRGRKLGGGRGLPPGAGARDARGQRHRARLRPAGDARLRRAADRRRAVAAPRYRV</sequence>
<protein>
    <submittedName>
        <fullName evidence="2">Translation elongation factor P Lys34--(R)-beta-lysine ligase</fullName>
    </submittedName>
</protein>
<feature type="compositionally biased region" description="Low complexity" evidence="1">
    <location>
        <begin position="96"/>
        <end position="125"/>
    </location>
</feature>
<organism evidence="2">
    <name type="scientific">uncultured Acetobacteraceae bacterium</name>
    <dbReference type="NCBI Taxonomy" id="169975"/>
    <lineage>
        <taxon>Bacteria</taxon>
        <taxon>Pseudomonadati</taxon>
        <taxon>Pseudomonadota</taxon>
        <taxon>Alphaproteobacteria</taxon>
        <taxon>Acetobacterales</taxon>
        <taxon>Acetobacteraceae</taxon>
        <taxon>environmental samples</taxon>
    </lineage>
</organism>
<keyword evidence="2" id="KW-0648">Protein biosynthesis</keyword>
<keyword evidence="2" id="KW-0251">Elongation factor</keyword>
<keyword evidence="2" id="KW-0436">Ligase</keyword>
<dbReference type="GO" id="GO:0016874">
    <property type="term" value="F:ligase activity"/>
    <property type="evidence" value="ECO:0007669"/>
    <property type="project" value="UniProtKB-KW"/>
</dbReference>
<name>A0A6J4I6P4_9PROT</name>